<dbReference type="OrthoDB" id="2831072at2759"/>
<dbReference type="Gene3D" id="3.10.129.10">
    <property type="entry name" value="Hotdog Thioesterase"/>
    <property type="match status" value="1"/>
</dbReference>
<dbReference type="PANTHER" id="PTHR21660:SF1">
    <property type="entry name" value="ACYL-COENZYME A THIOESTERASE 13"/>
    <property type="match status" value="1"/>
</dbReference>
<accession>A0A6A6WLJ8</accession>
<keyword evidence="2" id="KW-0378">Hydrolase</keyword>
<dbReference type="NCBIfam" id="TIGR00369">
    <property type="entry name" value="unchar_dom_1"/>
    <property type="match status" value="1"/>
</dbReference>
<dbReference type="SUPFAM" id="SSF54637">
    <property type="entry name" value="Thioesterase/thiol ester dehydrase-isomerase"/>
    <property type="match status" value="1"/>
</dbReference>
<feature type="domain" description="Thioesterase" evidence="3">
    <location>
        <begin position="93"/>
        <end position="170"/>
    </location>
</feature>
<keyword evidence="5" id="KW-1185">Reference proteome</keyword>
<protein>
    <recommendedName>
        <fullName evidence="3">Thioesterase domain-containing protein</fullName>
    </recommendedName>
</protein>
<dbReference type="GeneID" id="54487337"/>
<evidence type="ECO:0000256" key="1">
    <source>
        <dbReference type="ARBA" id="ARBA00008324"/>
    </source>
</evidence>
<dbReference type="Proteomes" id="UP000799437">
    <property type="component" value="Unassembled WGS sequence"/>
</dbReference>
<dbReference type="EMBL" id="ML996565">
    <property type="protein sequence ID" value="KAF2762879.1"/>
    <property type="molecule type" value="Genomic_DNA"/>
</dbReference>
<name>A0A6A6WLJ8_9PEZI</name>
<dbReference type="CDD" id="cd03443">
    <property type="entry name" value="PaaI_thioesterase"/>
    <property type="match status" value="1"/>
</dbReference>
<comment type="similarity">
    <text evidence="1">Belongs to the thioesterase PaaI family.</text>
</comment>
<dbReference type="GO" id="GO:0047617">
    <property type="term" value="F:fatty acyl-CoA hydrolase activity"/>
    <property type="evidence" value="ECO:0007669"/>
    <property type="project" value="InterPro"/>
</dbReference>
<dbReference type="AlphaFoldDB" id="A0A6A6WLJ8"/>
<dbReference type="PANTHER" id="PTHR21660">
    <property type="entry name" value="THIOESTERASE SUPERFAMILY MEMBER-RELATED"/>
    <property type="match status" value="1"/>
</dbReference>
<proteinExistence type="inferred from homology"/>
<evidence type="ECO:0000313" key="4">
    <source>
        <dbReference type="EMBL" id="KAF2762879.1"/>
    </source>
</evidence>
<evidence type="ECO:0000256" key="2">
    <source>
        <dbReference type="ARBA" id="ARBA00022801"/>
    </source>
</evidence>
<dbReference type="Pfam" id="PF03061">
    <property type="entry name" value="4HBT"/>
    <property type="match status" value="1"/>
</dbReference>
<dbReference type="RefSeq" id="XP_033605330.1">
    <property type="nucleotide sequence ID" value="XM_033746283.1"/>
</dbReference>
<dbReference type="InterPro" id="IPR029069">
    <property type="entry name" value="HotDog_dom_sf"/>
</dbReference>
<dbReference type="InterPro" id="IPR006683">
    <property type="entry name" value="Thioestr_dom"/>
</dbReference>
<evidence type="ECO:0000259" key="3">
    <source>
        <dbReference type="Pfam" id="PF03061"/>
    </source>
</evidence>
<dbReference type="InterPro" id="IPR039298">
    <property type="entry name" value="ACOT13"/>
</dbReference>
<gene>
    <name evidence="4" type="ORF">EJ05DRAFT_495730</name>
</gene>
<dbReference type="InterPro" id="IPR003736">
    <property type="entry name" value="PAAI_dom"/>
</dbReference>
<reference evidence="4" key="1">
    <citation type="journal article" date="2020" name="Stud. Mycol.">
        <title>101 Dothideomycetes genomes: a test case for predicting lifestyles and emergence of pathogens.</title>
        <authorList>
            <person name="Haridas S."/>
            <person name="Albert R."/>
            <person name="Binder M."/>
            <person name="Bloem J."/>
            <person name="Labutti K."/>
            <person name="Salamov A."/>
            <person name="Andreopoulos B."/>
            <person name="Baker S."/>
            <person name="Barry K."/>
            <person name="Bills G."/>
            <person name="Bluhm B."/>
            <person name="Cannon C."/>
            <person name="Castanera R."/>
            <person name="Culley D."/>
            <person name="Daum C."/>
            <person name="Ezra D."/>
            <person name="Gonzalez J."/>
            <person name="Henrissat B."/>
            <person name="Kuo A."/>
            <person name="Liang C."/>
            <person name="Lipzen A."/>
            <person name="Lutzoni F."/>
            <person name="Magnuson J."/>
            <person name="Mondo S."/>
            <person name="Nolan M."/>
            <person name="Ohm R."/>
            <person name="Pangilinan J."/>
            <person name="Park H.-J."/>
            <person name="Ramirez L."/>
            <person name="Alfaro M."/>
            <person name="Sun H."/>
            <person name="Tritt A."/>
            <person name="Yoshinaga Y."/>
            <person name="Zwiers L.-H."/>
            <person name="Turgeon B."/>
            <person name="Goodwin S."/>
            <person name="Spatafora J."/>
            <person name="Crous P."/>
            <person name="Grigoriev I."/>
        </authorList>
    </citation>
    <scope>NUCLEOTIDE SEQUENCE</scope>
    <source>
        <strain evidence="4">CBS 121739</strain>
    </source>
</reference>
<organism evidence="4 5">
    <name type="scientific">Pseudovirgaria hyperparasitica</name>
    <dbReference type="NCBI Taxonomy" id="470096"/>
    <lineage>
        <taxon>Eukaryota</taxon>
        <taxon>Fungi</taxon>
        <taxon>Dikarya</taxon>
        <taxon>Ascomycota</taxon>
        <taxon>Pezizomycotina</taxon>
        <taxon>Dothideomycetes</taxon>
        <taxon>Dothideomycetes incertae sedis</taxon>
        <taxon>Acrospermales</taxon>
        <taxon>Acrospermaceae</taxon>
        <taxon>Pseudovirgaria</taxon>
    </lineage>
</organism>
<evidence type="ECO:0000313" key="5">
    <source>
        <dbReference type="Proteomes" id="UP000799437"/>
    </source>
</evidence>
<sequence>MSDFANGAIGFDVSIADPVARIQSFIDKWHQAKDYNGFDAALMRHIRIISTSLSPSSSSSSPGVDDMSYPATVATAKFTLLTIPALCNPMSRMHGGAVALLVDMATTMTTAVISKEGWWEFGGVSRKLAVTYLRPILGDAEITILCELRSVGKRLTFCQCLIEDEQGNLLAVGEHDKSALSTSDPSRKSKM</sequence>